<organism evidence="8 9">
    <name type="scientific">Penicillium argentinense</name>
    <dbReference type="NCBI Taxonomy" id="1131581"/>
    <lineage>
        <taxon>Eukaryota</taxon>
        <taxon>Fungi</taxon>
        <taxon>Dikarya</taxon>
        <taxon>Ascomycota</taxon>
        <taxon>Pezizomycotina</taxon>
        <taxon>Eurotiomycetes</taxon>
        <taxon>Eurotiomycetidae</taxon>
        <taxon>Eurotiales</taxon>
        <taxon>Aspergillaceae</taxon>
        <taxon>Penicillium</taxon>
    </lineage>
</organism>
<keyword evidence="9" id="KW-1185">Reference proteome</keyword>
<dbReference type="PANTHER" id="PTHR47961:SF6">
    <property type="entry name" value="DNA-DIRECTED DNA POLYMERASE"/>
    <property type="match status" value="1"/>
</dbReference>
<dbReference type="InterPro" id="IPR011545">
    <property type="entry name" value="DEAD/DEAH_box_helicase_dom"/>
</dbReference>
<dbReference type="InterPro" id="IPR048960">
    <property type="entry name" value="POLQ-like_helical"/>
</dbReference>
<dbReference type="InterPro" id="IPR001650">
    <property type="entry name" value="Helicase_C-like"/>
</dbReference>
<feature type="domain" description="Helicase C-terminal" evidence="7">
    <location>
        <begin position="411"/>
        <end position="604"/>
    </location>
</feature>
<dbReference type="InterPro" id="IPR057220">
    <property type="entry name" value="DUF7898"/>
</dbReference>
<evidence type="ECO:0000259" key="7">
    <source>
        <dbReference type="PROSITE" id="PS51194"/>
    </source>
</evidence>
<keyword evidence="3 8" id="KW-0347">Helicase</keyword>
<keyword evidence="1" id="KW-0547">Nucleotide-binding</keyword>
<dbReference type="SMART" id="SM00487">
    <property type="entry name" value="DEXDc"/>
    <property type="match status" value="1"/>
</dbReference>
<dbReference type="GO" id="GO:0003676">
    <property type="term" value="F:nucleic acid binding"/>
    <property type="evidence" value="ECO:0007669"/>
    <property type="project" value="InterPro"/>
</dbReference>
<accession>A0A9W9EQG4</accession>
<evidence type="ECO:0000256" key="4">
    <source>
        <dbReference type="ARBA" id="ARBA00022840"/>
    </source>
</evidence>
<dbReference type="GO" id="GO:0005524">
    <property type="term" value="F:ATP binding"/>
    <property type="evidence" value="ECO:0007669"/>
    <property type="project" value="UniProtKB-KW"/>
</dbReference>
<dbReference type="OrthoDB" id="2320933at2759"/>
<protein>
    <submittedName>
        <fullName evidence="8">Helicase C-terminal</fullName>
    </submittedName>
</protein>
<keyword evidence="2" id="KW-0378">Hydrolase</keyword>
<dbReference type="PROSITE" id="PS51192">
    <property type="entry name" value="HELICASE_ATP_BIND_1"/>
    <property type="match status" value="1"/>
</dbReference>
<feature type="domain" description="Helicase ATP-binding" evidence="6">
    <location>
        <begin position="155"/>
        <end position="352"/>
    </location>
</feature>
<evidence type="ECO:0000256" key="2">
    <source>
        <dbReference type="ARBA" id="ARBA00022801"/>
    </source>
</evidence>
<dbReference type="SUPFAM" id="SSF46785">
    <property type="entry name" value="Winged helix' DNA-binding domain"/>
    <property type="match status" value="1"/>
</dbReference>
<dbReference type="Pfam" id="PF20470">
    <property type="entry name" value="HTH_61"/>
    <property type="match status" value="1"/>
</dbReference>
<evidence type="ECO:0000259" key="6">
    <source>
        <dbReference type="PROSITE" id="PS51192"/>
    </source>
</evidence>
<dbReference type="InterPro" id="IPR036390">
    <property type="entry name" value="WH_DNA-bd_sf"/>
</dbReference>
<dbReference type="PANTHER" id="PTHR47961">
    <property type="entry name" value="DNA POLYMERASE THETA, PUTATIVE (AFU_ORTHOLOGUE AFUA_1G05260)-RELATED"/>
    <property type="match status" value="1"/>
</dbReference>
<dbReference type="Proteomes" id="UP001149074">
    <property type="component" value="Unassembled WGS sequence"/>
</dbReference>
<dbReference type="RefSeq" id="XP_056470754.1">
    <property type="nucleotide sequence ID" value="XM_056623338.1"/>
</dbReference>
<dbReference type="AlphaFoldDB" id="A0A9W9EQG4"/>
<dbReference type="PROSITE" id="PS51194">
    <property type="entry name" value="HELICASE_CTER"/>
    <property type="match status" value="1"/>
</dbReference>
<dbReference type="Pfam" id="PF25453">
    <property type="entry name" value="DUF7898"/>
    <property type="match status" value="1"/>
</dbReference>
<evidence type="ECO:0000256" key="1">
    <source>
        <dbReference type="ARBA" id="ARBA00022741"/>
    </source>
</evidence>
<evidence type="ECO:0000313" key="9">
    <source>
        <dbReference type="Proteomes" id="UP001149074"/>
    </source>
</evidence>
<dbReference type="FunFam" id="3.40.50.300:FF:000968">
    <property type="entry name" value="Helicase and polymerase-containing protein TEBICHI"/>
    <property type="match status" value="1"/>
</dbReference>
<dbReference type="CDD" id="cd18795">
    <property type="entry name" value="SF2_C_Ski2"/>
    <property type="match status" value="1"/>
</dbReference>
<dbReference type="InterPro" id="IPR050474">
    <property type="entry name" value="Hel308_SKI2-like"/>
</dbReference>
<dbReference type="InterPro" id="IPR014001">
    <property type="entry name" value="Helicase_ATP-bd"/>
</dbReference>
<dbReference type="SUPFAM" id="SSF52540">
    <property type="entry name" value="P-loop containing nucleoside triphosphate hydrolases"/>
    <property type="match status" value="1"/>
</dbReference>
<dbReference type="InterPro" id="IPR046931">
    <property type="entry name" value="HTH_61"/>
</dbReference>
<dbReference type="Gene3D" id="1.10.3380.30">
    <property type="match status" value="1"/>
</dbReference>
<dbReference type="CDD" id="cd18026">
    <property type="entry name" value="DEXHc_POLQ-like"/>
    <property type="match status" value="1"/>
</dbReference>
<comment type="caution">
    <text evidence="8">The sequence shown here is derived from an EMBL/GenBank/DDBJ whole genome shotgun (WGS) entry which is preliminary data.</text>
</comment>
<dbReference type="SMART" id="SM00490">
    <property type="entry name" value="HELICc"/>
    <property type="match status" value="1"/>
</dbReference>
<evidence type="ECO:0000313" key="8">
    <source>
        <dbReference type="EMBL" id="KAJ5086076.1"/>
    </source>
</evidence>
<dbReference type="Gene3D" id="1.10.3380.20">
    <property type="match status" value="1"/>
</dbReference>
<dbReference type="GO" id="GO:0016787">
    <property type="term" value="F:hydrolase activity"/>
    <property type="evidence" value="ECO:0007669"/>
    <property type="project" value="UniProtKB-KW"/>
</dbReference>
<name>A0A9W9EQG4_9EURO</name>
<dbReference type="EMBL" id="JAPQKI010000010">
    <property type="protein sequence ID" value="KAJ5086076.1"/>
    <property type="molecule type" value="Genomic_DNA"/>
</dbReference>
<dbReference type="GO" id="GO:0043138">
    <property type="term" value="F:3'-5' DNA helicase activity"/>
    <property type="evidence" value="ECO:0007669"/>
    <property type="project" value="UniProtKB-EC"/>
</dbReference>
<evidence type="ECO:0000256" key="5">
    <source>
        <dbReference type="ARBA" id="ARBA00048988"/>
    </source>
</evidence>
<dbReference type="GeneID" id="81362317"/>
<dbReference type="SUPFAM" id="SSF158702">
    <property type="entry name" value="Sec63 N-terminal domain-like"/>
    <property type="match status" value="1"/>
</dbReference>
<gene>
    <name evidence="8" type="ORF">N7532_010847</name>
</gene>
<proteinExistence type="predicted"/>
<reference evidence="8" key="1">
    <citation type="submission" date="2022-11" db="EMBL/GenBank/DDBJ databases">
        <authorList>
            <person name="Petersen C."/>
        </authorList>
    </citation>
    <scope>NUCLEOTIDE SEQUENCE</scope>
    <source>
        <strain evidence="8">IBT 30761</strain>
    </source>
</reference>
<keyword evidence="4" id="KW-0067">ATP-binding</keyword>
<evidence type="ECO:0000256" key="3">
    <source>
        <dbReference type="ARBA" id="ARBA00022806"/>
    </source>
</evidence>
<reference evidence="8" key="2">
    <citation type="journal article" date="2023" name="IMA Fungus">
        <title>Comparative genomic study of the Penicillium genus elucidates a diverse pangenome and 15 lateral gene transfer events.</title>
        <authorList>
            <person name="Petersen C."/>
            <person name="Sorensen T."/>
            <person name="Nielsen M.R."/>
            <person name="Sondergaard T.E."/>
            <person name="Sorensen J.L."/>
            <person name="Fitzpatrick D.A."/>
            <person name="Frisvad J.C."/>
            <person name="Nielsen K.L."/>
        </authorList>
    </citation>
    <scope>NUCLEOTIDE SEQUENCE</scope>
    <source>
        <strain evidence="8">IBT 30761</strain>
    </source>
</reference>
<dbReference type="FunFam" id="1.10.3380.20:FF:000005">
    <property type="entry name" value="DNA-directed DNA polymerase theta, putative"/>
    <property type="match status" value="1"/>
</dbReference>
<dbReference type="Pfam" id="PF00270">
    <property type="entry name" value="DEAD"/>
    <property type="match status" value="1"/>
</dbReference>
<dbReference type="Pfam" id="PF00271">
    <property type="entry name" value="Helicase_C"/>
    <property type="match status" value="1"/>
</dbReference>
<comment type="catalytic activity">
    <reaction evidence="5">
        <text>ATP + H2O = ADP + phosphate + H(+)</text>
        <dbReference type="Rhea" id="RHEA:13065"/>
        <dbReference type="ChEBI" id="CHEBI:15377"/>
        <dbReference type="ChEBI" id="CHEBI:15378"/>
        <dbReference type="ChEBI" id="CHEBI:30616"/>
        <dbReference type="ChEBI" id="CHEBI:43474"/>
        <dbReference type="ChEBI" id="CHEBI:456216"/>
        <dbReference type="EC" id="5.6.2.4"/>
    </reaction>
</comment>
<dbReference type="InterPro" id="IPR027417">
    <property type="entry name" value="P-loop_NTPase"/>
</dbReference>
<dbReference type="Pfam" id="PF21099">
    <property type="entry name" value="POLQ_helical"/>
    <property type="match status" value="1"/>
</dbReference>
<dbReference type="Gene3D" id="3.40.50.300">
    <property type="entry name" value="P-loop containing nucleotide triphosphate hydrolases"/>
    <property type="match status" value="2"/>
</dbReference>
<sequence>MSNGHFIQSHGVETSMDIARRQAYHVAPVVGQKRPFTTSQPQEPPKPGAGAHHIALRRPSEISNPPIQESVPLDLARASLAPSASRLTASKIHWGLGAAAPEEERGISNAPGSSQNPLLSLSHPRYGLPTALTANFAALGVNSIYAWQASCLLARGLLSGERHLVYTAPTGGGKSLVADVLLLKRIIENPNRKAILVLPYVALVQEKLKWLRQVVQGVEKGISDEEEDEAAGIHFTRKRWKRLQRSICVTGYFGGSRTTTSWADTDIAVCTIEKANSLINSAIEDCSIGDLGVVVLDELHMLDDEHRGYLLELMVTKLLLLQQDIQIVGMSATLSNTEMLAKWMDAKFYISTYRPVPIDEYLVYENTIYPAATSRQLFRTASKLAVTTSIQDSIPPHRTIEPSAYKELSNSATNAMVALAVETAAAGFGALVFCGSRGACQVHAATISEAMPPLTEENDEMNKRLDLLAELRSLSCGLDPVLQKTIIKGAGFHHAGMTTEERELIAQAYDQGVLRVLVATCSLAAGVNLPARRVIINGARMGRELVGPAMLRQMCGRAGRKGKDDAGETYLICVKADLEAVCDLLDADMPAIESCLAPEKKGLKRALLEAIATGLVSGSEAIKEYVQCTLLYLTLDKKLVYAIMNSALQELVEEGLLLLKEDEAYEATLLGQAVVASAFSPEDGLYVHEELKRALQAFVMDGDMHIFYIFTPLQVAMNNPINWPIFRDQLDRLDESGLRALQLVGVQPGFVNTMVQSGASLKETTLAQVKQARIYRRAYTAFQLRDLSNEVPLTTIAQRYRTPRGSVQTLAQQCHGFAAGIVKFCQRMNWGMLAAVLDHMRDRLEAGARADLLEMAQVTYVKSWTARLLRENGFKKLRSLAEANPKDLVPILMMVNPRQTQKKQLYPTEAERYAAKLLAKAETIIASANKIWDREIQVELEE</sequence>